<name>A0A642V1H7_DIURU</name>
<sequence>MWLRYRFGEKDVYNAARGHFATKYDIDVDKAVKSPYHNVEEDEKTVRFILNAEAPDFHETFNIKPEWKLSPDEVLAREWKPELQIPVMSREELAEQGTPLPPSELLEVLHEYIGKQDLLKERQMDESALLALGSLVEYFIANEIDDKFIESFRQPPELEETKSYNQSVFDMLDKSDLSDESGDEKGHAFPAHGEHEEDEEYKDDESEEEDDIKYSRTKRGKAEEDDGDNENSTTKHEQGDEFQAHLSQYNDDADIYAPVTGSSEIRTAVKVEEGTSRTFPTESTSHTVDKKPDVSKKSSSKSKKKRKSNDDKSKKTKKSKKSKPDVPGF</sequence>
<dbReference type="OrthoDB" id="2565191at2759"/>
<feature type="compositionally biased region" description="Basic residues" evidence="1">
    <location>
        <begin position="298"/>
        <end position="307"/>
    </location>
</feature>
<organism evidence="2 3">
    <name type="scientific">Diutina rugosa</name>
    <name type="common">Yeast</name>
    <name type="synonym">Candida rugosa</name>
    <dbReference type="NCBI Taxonomy" id="5481"/>
    <lineage>
        <taxon>Eukaryota</taxon>
        <taxon>Fungi</taxon>
        <taxon>Dikarya</taxon>
        <taxon>Ascomycota</taxon>
        <taxon>Saccharomycotina</taxon>
        <taxon>Pichiomycetes</taxon>
        <taxon>Debaryomycetaceae</taxon>
        <taxon>Diutina</taxon>
    </lineage>
</organism>
<dbReference type="VEuPathDB" id="FungiDB:DIURU_001314"/>
<comment type="caution">
    <text evidence="2">The sequence shown here is derived from an EMBL/GenBank/DDBJ whole genome shotgun (WGS) entry which is preliminary data.</text>
</comment>
<dbReference type="GeneID" id="54779967"/>
<reference evidence="2 3" key="1">
    <citation type="submission" date="2019-07" db="EMBL/GenBank/DDBJ databases">
        <title>Genome assembly of two rare yeast pathogens: Diutina rugosa and Trichomonascus ciferrii.</title>
        <authorList>
            <person name="Mixao V."/>
            <person name="Saus E."/>
            <person name="Hansen A."/>
            <person name="Lass-Flor C."/>
            <person name="Gabaldon T."/>
        </authorList>
    </citation>
    <scope>NUCLEOTIDE SEQUENCE [LARGE SCALE GENOMIC DNA]</scope>
    <source>
        <strain evidence="2 3">CBS 613</strain>
    </source>
</reference>
<protein>
    <submittedName>
        <fullName evidence="2">Uncharacterized protein</fullName>
    </submittedName>
</protein>
<evidence type="ECO:0000313" key="3">
    <source>
        <dbReference type="Proteomes" id="UP000449547"/>
    </source>
</evidence>
<evidence type="ECO:0000313" key="2">
    <source>
        <dbReference type="EMBL" id="KAA8905937.1"/>
    </source>
</evidence>
<keyword evidence="3" id="KW-1185">Reference proteome</keyword>
<evidence type="ECO:0000256" key="1">
    <source>
        <dbReference type="SAM" id="MobiDB-lite"/>
    </source>
</evidence>
<feature type="region of interest" description="Disordered" evidence="1">
    <location>
        <begin position="175"/>
        <end position="329"/>
    </location>
</feature>
<feature type="compositionally biased region" description="Basic and acidic residues" evidence="1">
    <location>
        <begin position="287"/>
        <end position="296"/>
    </location>
</feature>
<dbReference type="EMBL" id="SWFT01000039">
    <property type="protein sequence ID" value="KAA8905937.1"/>
    <property type="molecule type" value="Genomic_DNA"/>
</dbReference>
<feature type="compositionally biased region" description="Polar residues" evidence="1">
    <location>
        <begin position="276"/>
        <end position="286"/>
    </location>
</feature>
<dbReference type="RefSeq" id="XP_034013918.1">
    <property type="nucleotide sequence ID" value="XM_034153844.1"/>
</dbReference>
<feature type="compositionally biased region" description="Basic and acidic residues" evidence="1">
    <location>
        <begin position="233"/>
        <end position="243"/>
    </location>
</feature>
<accession>A0A642V1H7</accession>
<gene>
    <name evidence="2" type="ORF">DIURU_001314</name>
</gene>
<proteinExistence type="predicted"/>
<dbReference type="Proteomes" id="UP000449547">
    <property type="component" value="Unassembled WGS sequence"/>
</dbReference>
<dbReference type="OMA" id="VAPIMET"/>
<feature type="compositionally biased region" description="Basic and acidic residues" evidence="1">
    <location>
        <begin position="175"/>
        <end position="195"/>
    </location>
</feature>
<feature type="compositionally biased region" description="Acidic residues" evidence="1">
    <location>
        <begin position="196"/>
        <end position="211"/>
    </location>
</feature>
<dbReference type="AlphaFoldDB" id="A0A642V1H7"/>